<evidence type="ECO:0000259" key="2">
    <source>
        <dbReference type="Pfam" id="PF00271"/>
    </source>
</evidence>
<sequence length="902" mass="105094">MEPVHPKEWILPNRIYFNKWVYREFHPSKYHSETKEKKGFDPDPSQKLVRDFLHYDSPYRGLLLYHALGTGKSCSSILSTESFISHKKKIIVMTPASLENNYRKELKKCSLTGGLLRKKWTQIQLQLPGDQDHFQSLKKMFGITKDFIEKQKGLIWLPIVPKELPRERIVTAATLVRTLSEEQKQVVQKVYEHIVDQRYIFLHYNGLTNKKMDELEKKNDFNKDIFDDTIIVIDEVHTFISRVVNGGKIARRMYNILISKPNLKLVLLSGTPVINHPFELCYTLNLLRGPIVEYGLSMLKDTPLPSQQGLEDTLMKEKLLPYIDDLRLDEGQQQIKITLLPSGFIRKEAKSIEVIQGPKIYDPKTWMDRCVSKLKKNFKLSTRVKVEEYNALPERREDFFELFFDTTDPNNPKIKKDVYELFLKRISGIVSYVRITDEGLFPKQLPIEYEKVPMSNTQFTHYVEVRNTEIKKDEFQKKRQARRKEGVDLFKTNSSYRAFSRMACNYVFPEKIKRPFPSEIYARFLKREMDIQEEDEAQSKEEKNKEGLQVTKEYEKELQAALDTLKDQASNYLQGKGLYESSPKMAKLVELLSSKTEKALLYSQFRTVEGLRIFRMVLDQAGWKEIDFKSKTGGDWEIVQAEEVLKPEYNGKRYLLFGDKNKTDLLIGLFNVDRKVLPPTVQAQLEAVGLTENLRGNLASLLMITQSGAEGLNLRNVRRVYILEPFWNEVRISQVIGRAVRKGSHLELPEEERNVKVTMFLTTFTKAQVKSNKTIQFKDNGLTTDENVRELALKKDRIIQQFLHLVQSNAMDCVFNSENNKPLQHQYSCFAYPINKPNEAFSYIPNLKEDQKVSSFAVREKTRKIKGKVYLKDNRKVVQIDGDSKFYDYKAYKDAGVLIEAL</sequence>
<evidence type="ECO:0000256" key="1">
    <source>
        <dbReference type="SAM" id="Coils"/>
    </source>
</evidence>
<evidence type="ECO:0000313" key="3">
    <source>
        <dbReference type="EMBL" id="QHT07249.1"/>
    </source>
</evidence>
<keyword evidence="1" id="KW-0175">Coiled coil</keyword>
<protein>
    <recommendedName>
        <fullName evidence="2">Helicase C-terminal domain-containing protein</fullName>
    </recommendedName>
</protein>
<dbReference type="InterPro" id="IPR001650">
    <property type="entry name" value="Helicase_C-like"/>
</dbReference>
<dbReference type="InterPro" id="IPR027417">
    <property type="entry name" value="P-loop_NTPase"/>
</dbReference>
<name>A0A6C0CU76_9ZZZZ</name>
<reference evidence="3" key="1">
    <citation type="journal article" date="2020" name="Nature">
        <title>Giant virus diversity and host interactions through global metagenomics.</title>
        <authorList>
            <person name="Schulz F."/>
            <person name="Roux S."/>
            <person name="Paez-Espino D."/>
            <person name="Jungbluth S."/>
            <person name="Walsh D.A."/>
            <person name="Denef V.J."/>
            <person name="McMahon K.D."/>
            <person name="Konstantinidis K.T."/>
            <person name="Eloe-Fadrosh E.A."/>
            <person name="Kyrpides N.C."/>
            <person name="Woyke T."/>
        </authorList>
    </citation>
    <scope>NUCLEOTIDE SEQUENCE</scope>
    <source>
        <strain evidence="3">GVMAG-M-3300021962-46</strain>
    </source>
</reference>
<organism evidence="3">
    <name type="scientific">viral metagenome</name>
    <dbReference type="NCBI Taxonomy" id="1070528"/>
    <lineage>
        <taxon>unclassified sequences</taxon>
        <taxon>metagenomes</taxon>
        <taxon>organismal metagenomes</taxon>
    </lineage>
</organism>
<feature type="domain" description="Helicase C-terminal" evidence="2">
    <location>
        <begin position="695"/>
        <end position="743"/>
    </location>
</feature>
<proteinExistence type="predicted"/>
<dbReference type="Gene3D" id="3.40.50.300">
    <property type="entry name" value="P-loop containing nucleotide triphosphate hydrolases"/>
    <property type="match status" value="2"/>
</dbReference>
<dbReference type="SUPFAM" id="SSF52540">
    <property type="entry name" value="P-loop containing nucleoside triphosphate hydrolases"/>
    <property type="match status" value="2"/>
</dbReference>
<dbReference type="AlphaFoldDB" id="A0A6C0CU76"/>
<dbReference type="EMBL" id="MN739480">
    <property type="protein sequence ID" value="QHT07249.1"/>
    <property type="molecule type" value="Genomic_DNA"/>
</dbReference>
<feature type="coiled-coil region" evidence="1">
    <location>
        <begin position="522"/>
        <end position="571"/>
    </location>
</feature>
<accession>A0A6C0CU76</accession>
<dbReference type="Pfam" id="PF00271">
    <property type="entry name" value="Helicase_C"/>
    <property type="match status" value="1"/>
</dbReference>